<name>A0A927FXA8_9HYPH</name>
<dbReference type="Proteomes" id="UP000654108">
    <property type="component" value="Unassembled WGS sequence"/>
</dbReference>
<keyword evidence="1" id="KW-1133">Transmembrane helix</keyword>
<feature type="transmembrane region" description="Helical" evidence="1">
    <location>
        <begin position="6"/>
        <end position="21"/>
    </location>
</feature>
<accession>A0A927FXA8</accession>
<evidence type="ECO:0000256" key="1">
    <source>
        <dbReference type="SAM" id="Phobius"/>
    </source>
</evidence>
<evidence type="ECO:0000313" key="3">
    <source>
        <dbReference type="Proteomes" id="UP000654108"/>
    </source>
</evidence>
<evidence type="ECO:0000313" key="2">
    <source>
        <dbReference type="EMBL" id="MBD8066354.1"/>
    </source>
</evidence>
<keyword evidence="1" id="KW-0472">Membrane</keyword>
<dbReference type="AlphaFoldDB" id="A0A927FXA8"/>
<sequence length="87" mass="9760">MAWEIVAVWIIIAAAVILFVRDERRGRARDLDVMARHFATAAQWRHRSGRQVDLLIEHTPTAGLATVPDGARAARTRKLFKESLAQG</sequence>
<dbReference type="RefSeq" id="WP_191776038.1">
    <property type="nucleotide sequence ID" value="NZ_JACYFU010000003.1"/>
</dbReference>
<gene>
    <name evidence="2" type="ORF">IC608_12830</name>
</gene>
<reference evidence="2" key="1">
    <citation type="submission" date="2020-09" db="EMBL/GenBank/DDBJ databases">
        <title>Genome seq and assembly of Devosia sp.</title>
        <authorList>
            <person name="Chhetri G."/>
        </authorList>
    </citation>
    <scope>NUCLEOTIDE SEQUENCE</scope>
    <source>
        <strain evidence="2">PTR5</strain>
    </source>
</reference>
<organism evidence="2 3">
    <name type="scientific">Devosia oryzisoli</name>
    <dbReference type="NCBI Taxonomy" id="2774138"/>
    <lineage>
        <taxon>Bacteria</taxon>
        <taxon>Pseudomonadati</taxon>
        <taxon>Pseudomonadota</taxon>
        <taxon>Alphaproteobacteria</taxon>
        <taxon>Hyphomicrobiales</taxon>
        <taxon>Devosiaceae</taxon>
        <taxon>Devosia</taxon>
    </lineage>
</organism>
<keyword evidence="3" id="KW-1185">Reference proteome</keyword>
<keyword evidence="1" id="KW-0812">Transmembrane</keyword>
<comment type="caution">
    <text evidence="2">The sequence shown here is derived from an EMBL/GenBank/DDBJ whole genome shotgun (WGS) entry which is preliminary data.</text>
</comment>
<proteinExistence type="predicted"/>
<protein>
    <submittedName>
        <fullName evidence="2">Uncharacterized protein</fullName>
    </submittedName>
</protein>
<dbReference type="EMBL" id="JACYFU010000003">
    <property type="protein sequence ID" value="MBD8066354.1"/>
    <property type="molecule type" value="Genomic_DNA"/>
</dbReference>